<protein>
    <submittedName>
        <fullName evidence="1">Uncharacterized protein</fullName>
    </submittedName>
</protein>
<proteinExistence type="predicted"/>
<accession>A0A6M3IVY4</accession>
<dbReference type="EMBL" id="MT141434">
    <property type="protein sequence ID" value="QJA61205.1"/>
    <property type="molecule type" value="Genomic_DNA"/>
</dbReference>
<organism evidence="1">
    <name type="scientific">viral metagenome</name>
    <dbReference type="NCBI Taxonomy" id="1070528"/>
    <lineage>
        <taxon>unclassified sequences</taxon>
        <taxon>metagenomes</taxon>
        <taxon>organismal metagenomes</taxon>
    </lineage>
</organism>
<reference evidence="1" key="1">
    <citation type="submission" date="2020-03" db="EMBL/GenBank/DDBJ databases">
        <title>The deep terrestrial virosphere.</title>
        <authorList>
            <person name="Holmfeldt K."/>
            <person name="Nilsson E."/>
            <person name="Simone D."/>
            <person name="Lopez-Fernandez M."/>
            <person name="Wu X."/>
            <person name="de Brujin I."/>
            <person name="Lundin D."/>
            <person name="Andersson A."/>
            <person name="Bertilsson S."/>
            <person name="Dopson M."/>
        </authorList>
    </citation>
    <scope>NUCLEOTIDE SEQUENCE</scope>
    <source>
        <strain evidence="1">MM415B00972</strain>
    </source>
</reference>
<dbReference type="AlphaFoldDB" id="A0A6M3IVY4"/>
<sequence length="373" mass="44696">MSRLVFVESTGKIKDLINLEMASQIITLTPQAAYELSTLGFEYKIPEDYYLWQEDERYKDWFQSWLDQLEQIVVSWYPFFKNVDIPVTIHCMTILKNLMDVYVRTTLQYFEIIKKEEAEDKVKMILMGIPEKKIVDVIDDELWFNSPSLYYRLVNAPTNFPVFGSKGIYKRPKIKSVLNWGRCLRFIPSWKKNKTLLFASVIPDRIREAKLTGYRVGGLPIPKFECSRQIGCRPFVPLFQNIDDEFDFPPFTSQEILWPRIKHFLNKIVPEIQFYAEWYEKYFGYEKYFEVNKFSCLVFNRRNQLYQYGALIGARMAKLPCTYIRHGWDAYSDEKLWWRVEQRFRPFDYFICPNKLDIEFYKPIGERNGCKVI</sequence>
<name>A0A6M3IVY4_9ZZZZ</name>
<evidence type="ECO:0000313" key="1">
    <source>
        <dbReference type="EMBL" id="QJA61205.1"/>
    </source>
</evidence>
<gene>
    <name evidence="1" type="ORF">MM415B00972_0002</name>
</gene>